<protein>
    <recommendedName>
        <fullName evidence="6">SURF1-like protein</fullName>
    </recommendedName>
</protein>
<dbReference type="EMBL" id="PNCJ01000003">
    <property type="protein sequence ID" value="TMP39945.1"/>
    <property type="molecule type" value="Genomic_DNA"/>
</dbReference>
<proteinExistence type="inferred from homology"/>
<feature type="transmembrane region" description="Helical" evidence="6">
    <location>
        <begin position="12"/>
        <end position="35"/>
    </location>
</feature>
<dbReference type="InterPro" id="IPR045214">
    <property type="entry name" value="Surf1/Surf4"/>
</dbReference>
<evidence type="ECO:0000256" key="6">
    <source>
        <dbReference type="RuleBase" id="RU363076"/>
    </source>
</evidence>
<gene>
    <name evidence="7" type="ORF">CWB98_00415</name>
</gene>
<accession>A0A5S3X719</accession>
<evidence type="ECO:0000256" key="4">
    <source>
        <dbReference type="ARBA" id="ARBA00022989"/>
    </source>
</evidence>
<evidence type="ECO:0000256" key="2">
    <source>
        <dbReference type="ARBA" id="ARBA00007165"/>
    </source>
</evidence>
<feature type="transmembrane region" description="Helical" evidence="6">
    <location>
        <begin position="218"/>
        <end position="237"/>
    </location>
</feature>
<reference evidence="7 8" key="1">
    <citation type="submission" date="2018-01" db="EMBL/GenBank/DDBJ databases">
        <authorList>
            <person name="Paulsen S."/>
            <person name="Gram L.K."/>
        </authorList>
    </citation>
    <scope>NUCLEOTIDE SEQUENCE [LARGE SCALE GENOMIC DNA]</scope>
    <source>
        <strain evidence="7 8">S2599</strain>
    </source>
</reference>
<dbReference type="CDD" id="cd06662">
    <property type="entry name" value="SURF1"/>
    <property type="match status" value="1"/>
</dbReference>
<keyword evidence="3 6" id="KW-0812">Transmembrane</keyword>
<evidence type="ECO:0000313" key="8">
    <source>
        <dbReference type="Proteomes" id="UP000306719"/>
    </source>
</evidence>
<dbReference type="Pfam" id="PF02104">
    <property type="entry name" value="SURF1"/>
    <property type="match status" value="1"/>
</dbReference>
<keyword evidence="5 6" id="KW-0472">Membrane</keyword>
<dbReference type="PROSITE" id="PS50895">
    <property type="entry name" value="SURF1"/>
    <property type="match status" value="1"/>
</dbReference>
<evidence type="ECO:0000313" key="7">
    <source>
        <dbReference type="EMBL" id="TMP39945.1"/>
    </source>
</evidence>
<dbReference type="PANTHER" id="PTHR23427">
    <property type="entry name" value="SURFEIT LOCUS PROTEIN"/>
    <property type="match status" value="1"/>
</dbReference>
<evidence type="ECO:0000256" key="3">
    <source>
        <dbReference type="ARBA" id="ARBA00022692"/>
    </source>
</evidence>
<name>A0A5S3X719_9GAMM</name>
<keyword evidence="6" id="KW-1003">Cell membrane</keyword>
<evidence type="ECO:0000256" key="1">
    <source>
        <dbReference type="ARBA" id="ARBA00004370"/>
    </source>
</evidence>
<comment type="subcellular location">
    <subcellularLocation>
        <location evidence="6">Cell membrane</location>
        <topology evidence="6">Multi-pass membrane protein</topology>
    </subcellularLocation>
    <subcellularLocation>
        <location evidence="1">Membrane</location>
    </subcellularLocation>
</comment>
<sequence length="243" mass="27642">MTQISISRSKVSAYCTILAVSVVVCTCLALSVWQWQRAAQKSYLIEKRQSGQAPREFNEIADLPNKAVLEGKQFRIRGYFDESRYWLLDNQIVNGSPGYDVVALFRPEYRDEWLVVNLGFVSATQSRTVLPEVELPALQQTIDVEFKIGKWAGFTLATQPDLNAGQPQLLQYLDHAFFVSQTQRSILPTLAYVSRPVTTAIQPHYEAVVMGPEKHRAYALQWLLLAVAAMIIPYFAFKRKHDE</sequence>
<keyword evidence="4 6" id="KW-1133">Transmembrane helix</keyword>
<comment type="caution">
    <text evidence="7">The sequence shown here is derived from an EMBL/GenBank/DDBJ whole genome shotgun (WGS) entry which is preliminary data.</text>
</comment>
<dbReference type="GO" id="GO:0005886">
    <property type="term" value="C:plasma membrane"/>
    <property type="evidence" value="ECO:0007669"/>
    <property type="project" value="UniProtKB-SubCell"/>
</dbReference>
<dbReference type="OrthoDB" id="9789940at2"/>
<evidence type="ECO:0000256" key="5">
    <source>
        <dbReference type="ARBA" id="ARBA00023136"/>
    </source>
</evidence>
<dbReference type="InterPro" id="IPR002994">
    <property type="entry name" value="Surf1/Shy1"/>
</dbReference>
<reference evidence="8" key="2">
    <citation type="submission" date="2019-06" db="EMBL/GenBank/DDBJ databases">
        <title>Co-occurence of chitin degradation, pigmentation and bioactivity in marine Pseudoalteromonas.</title>
        <authorList>
            <person name="Sonnenschein E.C."/>
            <person name="Bech P.K."/>
        </authorList>
    </citation>
    <scope>NUCLEOTIDE SEQUENCE [LARGE SCALE GENOMIC DNA]</scope>
    <source>
        <strain evidence="8">S2599</strain>
    </source>
</reference>
<comment type="similarity">
    <text evidence="2 6">Belongs to the SURF1 family.</text>
</comment>
<dbReference type="AlphaFoldDB" id="A0A5S3X719"/>
<dbReference type="Proteomes" id="UP000306719">
    <property type="component" value="Unassembled WGS sequence"/>
</dbReference>
<organism evidence="7 8">
    <name type="scientific">Pseudoalteromonas rubra</name>
    <dbReference type="NCBI Taxonomy" id="43658"/>
    <lineage>
        <taxon>Bacteria</taxon>
        <taxon>Pseudomonadati</taxon>
        <taxon>Pseudomonadota</taxon>
        <taxon>Gammaproteobacteria</taxon>
        <taxon>Alteromonadales</taxon>
        <taxon>Pseudoalteromonadaceae</taxon>
        <taxon>Pseudoalteromonas</taxon>
    </lineage>
</organism>
<dbReference type="PANTHER" id="PTHR23427:SF2">
    <property type="entry name" value="SURFEIT LOCUS PROTEIN 1"/>
    <property type="match status" value="1"/>
</dbReference>